<dbReference type="Proteomes" id="UP000778523">
    <property type="component" value="Unassembled WGS sequence"/>
</dbReference>
<accession>A0ABX2IAY6</accession>
<feature type="domain" description="N-acetyltransferase" evidence="1">
    <location>
        <begin position="6"/>
        <end position="158"/>
    </location>
</feature>
<keyword evidence="3" id="KW-1185">Reference proteome</keyword>
<dbReference type="EMBL" id="JABCSC020000001">
    <property type="protein sequence ID" value="NSL53539.1"/>
    <property type="molecule type" value="Genomic_DNA"/>
</dbReference>
<dbReference type="InterPro" id="IPR016181">
    <property type="entry name" value="Acyl_CoA_acyltransferase"/>
</dbReference>
<dbReference type="RefSeq" id="WP_170019637.1">
    <property type="nucleotide sequence ID" value="NZ_JABCSC020000001.1"/>
</dbReference>
<evidence type="ECO:0000259" key="1">
    <source>
        <dbReference type="PROSITE" id="PS51186"/>
    </source>
</evidence>
<dbReference type="PROSITE" id="PS51186">
    <property type="entry name" value="GNAT"/>
    <property type="match status" value="1"/>
</dbReference>
<dbReference type="Pfam" id="PF00583">
    <property type="entry name" value="Acetyltransf_1"/>
    <property type="match status" value="1"/>
</dbReference>
<proteinExistence type="predicted"/>
<comment type="caution">
    <text evidence="2">The sequence shown here is derived from an EMBL/GenBank/DDBJ whole genome shotgun (WGS) entry which is preliminary data.</text>
</comment>
<evidence type="ECO:0000313" key="3">
    <source>
        <dbReference type="Proteomes" id="UP000778523"/>
    </source>
</evidence>
<protein>
    <submittedName>
        <fullName evidence="2">EVE domain-containing protein</fullName>
    </submittedName>
</protein>
<dbReference type="InterPro" id="IPR000182">
    <property type="entry name" value="GNAT_dom"/>
</dbReference>
<evidence type="ECO:0000313" key="2">
    <source>
        <dbReference type="EMBL" id="NSL53539.1"/>
    </source>
</evidence>
<reference evidence="2 3" key="1">
    <citation type="submission" date="2020-06" db="EMBL/GenBank/DDBJ databases">
        <title>Draft genome of Uliginosibacterium sp. IMCC34675.</title>
        <authorList>
            <person name="Song J."/>
        </authorList>
    </citation>
    <scope>NUCLEOTIDE SEQUENCE [LARGE SCALE GENOMIC DNA]</scope>
    <source>
        <strain evidence="2 3">IMCC34675</strain>
    </source>
</reference>
<organism evidence="2 3">
    <name type="scientific">Uliginosibacterium aquaticum</name>
    <dbReference type="NCBI Taxonomy" id="2731212"/>
    <lineage>
        <taxon>Bacteria</taxon>
        <taxon>Pseudomonadati</taxon>
        <taxon>Pseudomonadota</taxon>
        <taxon>Betaproteobacteria</taxon>
        <taxon>Rhodocyclales</taxon>
        <taxon>Zoogloeaceae</taxon>
        <taxon>Uliginosibacterium</taxon>
    </lineage>
</organism>
<dbReference type="SUPFAM" id="SSF55729">
    <property type="entry name" value="Acyl-CoA N-acyltransferases (Nat)"/>
    <property type="match status" value="1"/>
</dbReference>
<sequence length="720" mass="79954">MDVNENSVRVLTEQKDVAAFISDVICAADSDKKALGFFSRSVYPEYCRHGKLFVATVRINGDERYAGHLLFDVRFPKAHVRQIFVSEPYRGKKVGIALLNTLKSALTDAQFISIHARVAEDLKAANAFWEAHGFYAQRVEPGGASRNRTIVVRAHELNTPQLFSSSGISAADPLGLDIAEGTAKPLYLLDLNVLFDLGPRRPRHELAMNVFRAQRMQACSLAISTEIDTELNRTARDGKTDPMLSFAATFAKFATPPESEWQRLFPALAEIIFPERHASDSLTKNDSSDLKHLATAIYHRLPGIITSDGRILDRATDLRKLFGLDVISPELFQVDPESATETAIHRSHAKNIIEVHSASPSDTPEIHEMLRELGIDVATQVNEWASTEAQSTACFRQIARCNGKIAGYLVWPVNIRSFDIRAHVAIAEDQPGAHEVAQALLSNITGTIRSGDVGHIRLRCPPRQVVLREVAGLFGYMASSTTPTDLQKIVFKKRLTPKNWDHSREFLKNACKISLPEQPPIFRHIDQQISVTRADGQRVLVPIFRLETLLAPMIFGLAGREGVMVPIRKQFEEHLLSESPQASLLPSSKAHLSQQRHYLSDKKTLKNFNRGDMMFFYEPAKNGGVGAVIALGRVLRAYLREEAAMQADDLAPSVLNSNQLSAIGKSKTKTITVFDNILRLPRPVSMFDLKAMGCGNPHQLITTQRLSADQVQKILEKGLG</sequence>
<gene>
    <name evidence="2" type="ORF">HJ583_000730</name>
</gene>
<dbReference type="Gene3D" id="3.40.630.30">
    <property type="match status" value="1"/>
</dbReference>
<name>A0ABX2IAY6_9RHOO</name>